<evidence type="ECO:0000256" key="1">
    <source>
        <dbReference type="SAM" id="SignalP"/>
    </source>
</evidence>
<dbReference type="RefSeq" id="WP_092770339.1">
    <property type="nucleotide sequence ID" value="NZ_FOHS01000002.1"/>
</dbReference>
<feature type="signal peptide" evidence="1">
    <location>
        <begin position="1"/>
        <end position="32"/>
    </location>
</feature>
<keyword evidence="3" id="KW-1185">Reference proteome</keyword>
<dbReference type="Proteomes" id="UP000198697">
    <property type="component" value="Unassembled WGS sequence"/>
</dbReference>
<evidence type="ECO:0008006" key="4">
    <source>
        <dbReference type="Google" id="ProtNLM"/>
    </source>
</evidence>
<protein>
    <recommendedName>
        <fullName evidence="4">NigD-like protein</fullName>
    </recommendedName>
</protein>
<dbReference type="EMBL" id="FOHS01000002">
    <property type="protein sequence ID" value="SET39343.1"/>
    <property type="molecule type" value="Genomic_DNA"/>
</dbReference>
<dbReference type="STRING" id="82805.SAMN04487998_1673"/>
<keyword evidence="1" id="KW-0732">Signal</keyword>
<accession>A0A1I0E4R1</accession>
<dbReference type="PROSITE" id="PS51257">
    <property type="entry name" value="PROKAR_LIPOPROTEIN"/>
    <property type="match status" value="1"/>
</dbReference>
<evidence type="ECO:0000313" key="2">
    <source>
        <dbReference type="EMBL" id="SET39343.1"/>
    </source>
</evidence>
<reference evidence="3" key="1">
    <citation type="submission" date="2016-10" db="EMBL/GenBank/DDBJ databases">
        <authorList>
            <person name="Varghese N."/>
            <person name="Submissions S."/>
        </authorList>
    </citation>
    <scope>NUCLEOTIDE SEQUENCE [LARGE SCALE GENOMIC DNA]</scope>
    <source>
        <strain evidence="3">DSM 15310</strain>
    </source>
</reference>
<feature type="chain" id="PRO_5011680775" description="NigD-like protein" evidence="1">
    <location>
        <begin position="33"/>
        <end position="257"/>
    </location>
</feature>
<sequence>MNKNYLRREGLAGLLGLSAAAALLLASCGDNAEVLPRQLPDYYPLSVGSYRIYDVTDTTWRNNVPTASHFQFREQVLAAPEPDAAGQPVYQVVRSRRATAAEAWRPDSVLTVTVVPLNVTEQFNNRRTVALVLPAVEGKSWSYHAFNSNYNASDGQDSASVVTRFYEQVGKPLSIVRNGKTYDFANTVTTINDLKTGSNNNATKLIVQRTTFAPGVGPVYRVSRSYKNDCSGAEGCRVPFVRYLGQSRNQVLIESGN</sequence>
<dbReference type="OrthoDB" id="1467525at2"/>
<gene>
    <name evidence="2" type="ORF">SAMN04487998_1673</name>
</gene>
<name>A0A1I0E4R1_9BACT</name>
<proteinExistence type="predicted"/>
<evidence type="ECO:0000313" key="3">
    <source>
        <dbReference type="Proteomes" id="UP000198697"/>
    </source>
</evidence>
<organism evidence="2 3">
    <name type="scientific">Hymenobacter actinosclerus</name>
    <dbReference type="NCBI Taxonomy" id="82805"/>
    <lineage>
        <taxon>Bacteria</taxon>
        <taxon>Pseudomonadati</taxon>
        <taxon>Bacteroidota</taxon>
        <taxon>Cytophagia</taxon>
        <taxon>Cytophagales</taxon>
        <taxon>Hymenobacteraceae</taxon>
        <taxon>Hymenobacter</taxon>
    </lineage>
</organism>
<dbReference type="AlphaFoldDB" id="A0A1I0E4R1"/>